<feature type="transmembrane region" description="Helical" evidence="1">
    <location>
        <begin position="12"/>
        <end position="44"/>
    </location>
</feature>
<comment type="caution">
    <text evidence="2">The sequence shown here is derived from an EMBL/GenBank/DDBJ whole genome shotgun (WGS) entry which is preliminary data.</text>
</comment>
<keyword evidence="1" id="KW-0472">Membrane</keyword>
<protein>
    <submittedName>
        <fullName evidence="2">Uncharacterized protein</fullName>
    </submittedName>
</protein>
<gene>
    <name evidence="2" type="ORF">EYH45_01320</name>
</gene>
<reference evidence="2" key="1">
    <citation type="journal article" date="2020" name="ISME J.">
        <title>Gammaproteobacteria mediating utilization of methyl-, sulfur- and petroleum organic compounds in deep ocean hydrothermal plumes.</title>
        <authorList>
            <person name="Zhou Z."/>
            <person name="Liu Y."/>
            <person name="Pan J."/>
            <person name="Cron B.R."/>
            <person name="Toner B.M."/>
            <person name="Anantharaman K."/>
            <person name="Breier J.A."/>
            <person name="Dick G.J."/>
            <person name="Li M."/>
        </authorList>
    </citation>
    <scope>NUCLEOTIDE SEQUENCE</scope>
    <source>
        <strain evidence="2">SZUA-1515</strain>
    </source>
</reference>
<accession>A0A832ZUG0</accession>
<keyword evidence="1" id="KW-0812">Transmembrane</keyword>
<dbReference type="Proteomes" id="UP000608579">
    <property type="component" value="Unassembled WGS sequence"/>
</dbReference>
<proteinExistence type="predicted"/>
<keyword evidence="1" id="KW-1133">Transmembrane helix</keyword>
<organism evidence="2 3">
    <name type="scientific">Caldiarchaeum subterraneum</name>
    <dbReference type="NCBI Taxonomy" id="311458"/>
    <lineage>
        <taxon>Archaea</taxon>
        <taxon>Nitrososphaerota</taxon>
        <taxon>Candidatus Caldarchaeales</taxon>
        <taxon>Candidatus Caldarchaeaceae</taxon>
        <taxon>Candidatus Caldarchaeum</taxon>
    </lineage>
</organism>
<evidence type="ECO:0000313" key="2">
    <source>
        <dbReference type="EMBL" id="HIQ29184.1"/>
    </source>
</evidence>
<name>A0A832ZUG0_CALS0</name>
<dbReference type="EMBL" id="DQVM01000027">
    <property type="protein sequence ID" value="HIQ29184.1"/>
    <property type="molecule type" value="Genomic_DNA"/>
</dbReference>
<evidence type="ECO:0000313" key="3">
    <source>
        <dbReference type="Proteomes" id="UP000608579"/>
    </source>
</evidence>
<sequence length="82" mass="9243">MWTGMFAAGLIILIFGLFLDFVLLPFGFAFTVAGIIIMVLSFFLKPAETPEPSKPGHKFCWFCLNEIPVDAERCPVCLMRQK</sequence>
<evidence type="ECO:0000256" key="1">
    <source>
        <dbReference type="SAM" id="Phobius"/>
    </source>
</evidence>
<dbReference type="AlphaFoldDB" id="A0A832ZUG0"/>